<name>A0A6J4T4R3_9SPHN</name>
<feature type="region of interest" description="Disordered" evidence="1">
    <location>
        <begin position="19"/>
        <end position="117"/>
    </location>
</feature>
<feature type="non-terminal residue" evidence="2">
    <location>
        <position position="140"/>
    </location>
</feature>
<evidence type="ECO:0000256" key="1">
    <source>
        <dbReference type="SAM" id="MobiDB-lite"/>
    </source>
</evidence>
<evidence type="ECO:0000313" key="2">
    <source>
        <dbReference type="EMBL" id="CAA9513053.1"/>
    </source>
</evidence>
<reference evidence="2" key="1">
    <citation type="submission" date="2020-02" db="EMBL/GenBank/DDBJ databases">
        <authorList>
            <person name="Meier V. D."/>
        </authorList>
    </citation>
    <scope>NUCLEOTIDE SEQUENCE</scope>
    <source>
        <strain evidence="2">AVDCRST_MAG91</strain>
    </source>
</reference>
<gene>
    <name evidence="2" type="ORF">AVDCRST_MAG91-1755</name>
</gene>
<feature type="compositionally biased region" description="Basic residues" evidence="1">
    <location>
        <begin position="80"/>
        <end position="92"/>
    </location>
</feature>
<proteinExistence type="predicted"/>
<dbReference type="AlphaFoldDB" id="A0A6J4T4R3"/>
<sequence>DRLRSSVRARACVRGVVRQGFGLRRSGVPRSGRLSRLREPGSRQSGHGARGPGQGEQPAGPGGGQGVDRQARGRAAAGARRVRLCRRPLRVRGPRDPPGRERRARDPRAGDAKRCRVPRRGWRAGRAFAVTRRAAVTGEL</sequence>
<accession>A0A6J4T4R3</accession>
<organism evidence="2">
    <name type="scientific">uncultured Sphingomonadaceae bacterium</name>
    <dbReference type="NCBI Taxonomy" id="169976"/>
    <lineage>
        <taxon>Bacteria</taxon>
        <taxon>Pseudomonadati</taxon>
        <taxon>Pseudomonadota</taxon>
        <taxon>Alphaproteobacteria</taxon>
        <taxon>Sphingomonadales</taxon>
        <taxon>Sphingomonadaceae</taxon>
        <taxon>environmental samples</taxon>
    </lineage>
</organism>
<feature type="compositionally biased region" description="Basic and acidic residues" evidence="1">
    <location>
        <begin position="93"/>
        <end position="114"/>
    </location>
</feature>
<protein>
    <submittedName>
        <fullName evidence="2">Uncharacterized protein</fullName>
    </submittedName>
</protein>
<feature type="non-terminal residue" evidence="2">
    <location>
        <position position="1"/>
    </location>
</feature>
<dbReference type="EMBL" id="CADCVX010000330">
    <property type="protein sequence ID" value="CAA9513053.1"/>
    <property type="molecule type" value="Genomic_DNA"/>
</dbReference>
<feature type="compositionally biased region" description="Gly residues" evidence="1">
    <location>
        <begin position="48"/>
        <end position="66"/>
    </location>
</feature>